<name>W7E9S9_BIPV3</name>
<evidence type="ECO:0000313" key="3">
    <source>
        <dbReference type="Proteomes" id="UP000054337"/>
    </source>
</evidence>
<dbReference type="Proteomes" id="UP000054337">
    <property type="component" value="Unassembled WGS sequence"/>
</dbReference>
<accession>W7E9S9</accession>
<dbReference type="AlphaFoldDB" id="W7E9S9"/>
<dbReference type="EMBL" id="KI968883">
    <property type="protein sequence ID" value="EUN20837.1"/>
    <property type="molecule type" value="Genomic_DNA"/>
</dbReference>
<proteinExistence type="predicted"/>
<protein>
    <submittedName>
        <fullName evidence="2">Uncharacterized protein</fullName>
    </submittedName>
</protein>
<reference evidence="2 3" key="1">
    <citation type="journal article" date="2013" name="PLoS Genet.">
        <title>Comparative genome structure, secondary metabolite, and effector coding capacity across Cochliobolus pathogens.</title>
        <authorList>
            <person name="Condon B.J."/>
            <person name="Leng Y."/>
            <person name="Wu D."/>
            <person name="Bushley K.E."/>
            <person name="Ohm R.A."/>
            <person name="Otillar R."/>
            <person name="Martin J."/>
            <person name="Schackwitz W."/>
            <person name="Grimwood J."/>
            <person name="MohdZainudin N."/>
            <person name="Xue C."/>
            <person name="Wang R."/>
            <person name="Manning V.A."/>
            <person name="Dhillon B."/>
            <person name="Tu Z.J."/>
            <person name="Steffenson B.J."/>
            <person name="Salamov A."/>
            <person name="Sun H."/>
            <person name="Lowry S."/>
            <person name="LaButti K."/>
            <person name="Han J."/>
            <person name="Copeland A."/>
            <person name="Lindquist E."/>
            <person name="Barry K."/>
            <person name="Schmutz J."/>
            <person name="Baker S.E."/>
            <person name="Ciuffetti L.M."/>
            <person name="Grigoriev I.V."/>
            <person name="Zhong S."/>
            <person name="Turgeon B.G."/>
        </authorList>
    </citation>
    <scope>NUCLEOTIDE SEQUENCE [LARGE SCALE GENOMIC DNA]</scope>
    <source>
        <strain evidence="2 3">FI3</strain>
    </source>
</reference>
<feature type="region of interest" description="Disordered" evidence="1">
    <location>
        <begin position="1"/>
        <end position="101"/>
    </location>
</feature>
<dbReference type="HOGENOM" id="CLU_2291197_0_0_1"/>
<sequence>MRRGRRRETSRWHGIPDPGSLSPCARPLPACTRQEPPTKEMGCPGARLSPTPPIHRQHLSSPAILAAPPEPSPPLEPIVATHSSRGDSRHLSAPFPFLVVP</sequence>
<evidence type="ECO:0000313" key="2">
    <source>
        <dbReference type="EMBL" id="EUN20837.1"/>
    </source>
</evidence>
<dbReference type="RefSeq" id="XP_014550411.1">
    <property type="nucleotide sequence ID" value="XM_014694925.1"/>
</dbReference>
<evidence type="ECO:0000256" key="1">
    <source>
        <dbReference type="SAM" id="MobiDB-lite"/>
    </source>
</evidence>
<gene>
    <name evidence="2" type="ORF">COCVIDRAFT_115533</name>
</gene>
<dbReference type="GeneID" id="26250762"/>
<organism evidence="2 3">
    <name type="scientific">Bipolaris victoriae (strain FI3)</name>
    <name type="common">Victoria blight of oats agent</name>
    <name type="synonym">Cochliobolus victoriae</name>
    <dbReference type="NCBI Taxonomy" id="930091"/>
    <lineage>
        <taxon>Eukaryota</taxon>
        <taxon>Fungi</taxon>
        <taxon>Dikarya</taxon>
        <taxon>Ascomycota</taxon>
        <taxon>Pezizomycotina</taxon>
        <taxon>Dothideomycetes</taxon>
        <taxon>Pleosporomycetidae</taxon>
        <taxon>Pleosporales</taxon>
        <taxon>Pleosporineae</taxon>
        <taxon>Pleosporaceae</taxon>
        <taxon>Bipolaris</taxon>
    </lineage>
</organism>
<keyword evidence="3" id="KW-1185">Reference proteome</keyword>